<dbReference type="AlphaFoldDB" id="A0A6C0L1L7"/>
<protein>
    <submittedName>
        <fullName evidence="1">Uncharacterized protein</fullName>
    </submittedName>
</protein>
<reference evidence="1" key="1">
    <citation type="journal article" date="2020" name="Nature">
        <title>Giant virus diversity and host interactions through global metagenomics.</title>
        <authorList>
            <person name="Schulz F."/>
            <person name="Roux S."/>
            <person name="Paez-Espino D."/>
            <person name="Jungbluth S."/>
            <person name="Walsh D.A."/>
            <person name="Denef V.J."/>
            <person name="McMahon K.D."/>
            <person name="Konstantinidis K.T."/>
            <person name="Eloe-Fadrosh E.A."/>
            <person name="Kyrpides N.C."/>
            <person name="Woyke T."/>
        </authorList>
    </citation>
    <scope>NUCLEOTIDE SEQUENCE</scope>
    <source>
        <strain evidence="1">GVMAG-S-ERX555907-94</strain>
    </source>
</reference>
<sequence>MGAGSSLANVNYGYHDETFIKEGMEKYKEMWDEKIGRDQTSFFREVVPLDEVDFCDTFVSTKLNEFFTGEPPTKIAYGYNCNHLFRSSRTMPYVVLFNDDNYTVVHPMGEPGRDMGNTDYRVSHMMVVKHNEEGPITFNEFFPSSQEETDDLKSRNDLLAGVYERIKNNVPLGTCGDKVIQKARDIGASPEMGIRDFLIEQILHLTPEFRSARPGYKLLNSEGVDICDDRASLTAVVESVFSGNMDMISCIQGPHKNTQLLSHIHSFLLEPGNPILKDIHENYVCTRMIYKIKAEMNQSDDGGALCRQNTTVG</sequence>
<organism evidence="1">
    <name type="scientific">viral metagenome</name>
    <dbReference type="NCBI Taxonomy" id="1070528"/>
    <lineage>
        <taxon>unclassified sequences</taxon>
        <taxon>metagenomes</taxon>
        <taxon>organismal metagenomes</taxon>
    </lineage>
</organism>
<dbReference type="EMBL" id="MN741026">
    <property type="protein sequence ID" value="QHU23266.1"/>
    <property type="molecule type" value="Genomic_DNA"/>
</dbReference>
<accession>A0A6C0L1L7</accession>
<name>A0A6C0L1L7_9ZZZZ</name>
<proteinExistence type="predicted"/>
<evidence type="ECO:0000313" key="1">
    <source>
        <dbReference type="EMBL" id="QHU23266.1"/>
    </source>
</evidence>